<evidence type="ECO:0000313" key="2">
    <source>
        <dbReference type="Proteomes" id="UP000887013"/>
    </source>
</evidence>
<proteinExistence type="predicted"/>
<protein>
    <submittedName>
        <fullName evidence="1">Uncharacterized protein</fullName>
    </submittedName>
</protein>
<comment type="caution">
    <text evidence="1">The sequence shown here is derived from an EMBL/GenBank/DDBJ whole genome shotgun (WGS) entry which is preliminary data.</text>
</comment>
<evidence type="ECO:0000313" key="1">
    <source>
        <dbReference type="EMBL" id="GFU44856.1"/>
    </source>
</evidence>
<name>A0A8X6US59_NEPPI</name>
<dbReference type="Proteomes" id="UP000887013">
    <property type="component" value="Unassembled WGS sequence"/>
</dbReference>
<organism evidence="1 2">
    <name type="scientific">Nephila pilipes</name>
    <name type="common">Giant wood spider</name>
    <name type="synonym">Nephila maculata</name>
    <dbReference type="NCBI Taxonomy" id="299642"/>
    <lineage>
        <taxon>Eukaryota</taxon>
        <taxon>Metazoa</taxon>
        <taxon>Ecdysozoa</taxon>
        <taxon>Arthropoda</taxon>
        <taxon>Chelicerata</taxon>
        <taxon>Arachnida</taxon>
        <taxon>Araneae</taxon>
        <taxon>Araneomorphae</taxon>
        <taxon>Entelegynae</taxon>
        <taxon>Araneoidea</taxon>
        <taxon>Nephilidae</taxon>
        <taxon>Nephila</taxon>
    </lineage>
</organism>
<dbReference type="AlphaFoldDB" id="A0A8X6US59"/>
<reference evidence="1" key="1">
    <citation type="submission" date="2020-08" db="EMBL/GenBank/DDBJ databases">
        <title>Multicomponent nature underlies the extraordinary mechanical properties of spider dragline silk.</title>
        <authorList>
            <person name="Kono N."/>
            <person name="Nakamura H."/>
            <person name="Mori M."/>
            <person name="Yoshida Y."/>
            <person name="Ohtoshi R."/>
            <person name="Malay A.D."/>
            <person name="Moran D.A.P."/>
            <person name="Tomita M."/>
            <person name="Numata K."/>
            <person name="Arakawa K."/>
        </authorList>
    </citation>
    <scope>NUCLEOTIDE SEQUENCE</scope>
</reference>
<keyword evidence="2" id="KW-1185">Reference proteome</keyword>
<dbReference type="EMBL" id="BMAW01036639">
    <property type="protein sequence ID" value="GFU44856.1"/>
    <property type="molecule type" value="Genomic_DNA"/>
</dbReference>
<sequence length="100" mass="11276">MRCTPLAKFDTPSRYGGGTVWVPYVCLVWSWPYCRPAGFVSSPPPPRRICLFGKLRCDLCVVFVQEILSGLCIRGLLTPLWVMMTLICITETVRSFSVSK</sequence>
<accession>A0A8X6US59</accession>
<gene>
    <name evidence="1" type="ORF">NPIL_203731</name>
</gene>